<evidence type="ECO:0000256" key="8">
    <source>
        <dbReference type="ARBA" id="ARBA00022679"/>
    </source>
</evidence>
<dbReference type="FunFam" id="3.40.1190.20:FF:000003">
    <property type="entry name" value="Phosphomethylpyrimidine kinase ThiD"/>
    <property type="match status" value="1"/>
</dbReference>
<evidence type="ECO:0000256" key="1">
    <source>
        <dbReference type="ARBA" id="ARBA00000151"/>
    </source>
</evidence>
<accession>A0A9D1KRK3</accession>
<dbReference type="GO" id="GO:0005524">
    <property type="term" value="F:ATP binding"/>
    <property type="evidence" value="ECO:0007669"/>
    <property type="project" value="UniProtKB-KW"/>
</dbReference>
<proteinExistence type="inferred from homology"/>
<evidence type="ECO:0000256" key="11">
    <source>
        <dbReference type="ARBA" id="ARBA00022840"/>
    </source>
</evidence>
<evidence type="ECO:0000256" key="14">
    <source>
        <dbReference type="ARBA" id="ARBA00042102"/>
    </source>
</evidence>
<dbReference type="Gene3D" id="3.40.1190.20">
    <property type="match status" value="1"/>
</dbReference>
<feature type="domain" description="Pyridoxamine kinase/Phosphomethylpyrimidine kinase" evidence="16">
    <location>
        <begin position="13"/>
        <end position="255"/>
    </location>
</feature>
<gene>
    <name evidence="17" type="primary">thiD</name>
    <name evidence="17" type="ORF">IAC43_03345</name>
</gene>
<dbReference type="GO" id="GO:0005829">
    <property type="term" value="C:cytosol"/>
    <property type="evidence" value="ECO:0007669"/>
    <property type="project" value="TreeGrafter"/>
</dbReference>
<evidence type="ECO:0000259" key="16">
    <source>
        <dbReference type="Pfam" id="PF08543"/>
    </source>
</evidence>
<name>A0A9D1KRK3_9FIRM</name>
<dbReference type="PANTHER" id="PTHR20858:SF17">
    <property type="entry name" value="HYDROXYMETHYLPYRIMIDINE_PHOSPHOMETHYLPYRIMIDINE KINASE THI20-RELATED"/>
    <property type="match status" value="1"/>
</dbReference>
<dbReference type="GO" id="GO:0009228">
    <property type="term" value="P:thiamine biosynthetic process"/>
    <property type="evidence" value="ECO:0007669"/>
    <property type="project" value="UniProtKB-KW"/>
</dbReference>
<dbReference type="GO" id="GO:0008972">
    <property type="term" value="F:phosphomethylpyrimidine kinase activity"/>
    <property type="evidence" value="ECO:0007669"/>
    <property type="project" value="UniProtKB-EC"/>
</dbReference>
<evidence type="ECO:0000256" key="10">
    <source>
        <dbReference type="ARBA" id="ARBA00022777"/>
    </source>
</evidence>
<reference evidence="17" key="1">
    <citation type="submission" date="2020-10" db="EMBL/GenBank/DDBJ databases">
        <authorList>
            <person name="Gilroy R."/>
        </authorList>
    </citation>
    <scope>NUCLEOTIDE SEQUENCE</scope>
    <source>
        <strain evidence="17">ChiBcec7-5410</strain>
    </source>
</reference>
<dbReference type="InterPro" id="IPR013749">
    <property type="entry name" value="PM/HMP-P_kinase-1"/>
</dbReference>
<sequence>MTLPAVLSIAGSDPSGGAGIQADLKTFLACGVYGMSVITAVVAENTTGVQSVYPMPGAVVRAQLESVCSDIYPCAVKVGMLSGAEQMQAVIGTLEQFPTHLVIDPVLAAKDGTPLLEPAAIDLFSREMLPKTTLLTPNIPEASLLTGIRIITESDRKEAAKKLVQMGAKSVLVKGGHLDGDADDLYYDGVSFAGFSAPRIETIHTHGTGCTLSAAITAHLAKGLDMRAAIAAAKNYLTQAMLHTLAMGHGHGPLNHGFLIPGVLPAHTPDLTERT</sequence>
<evidence type="ECO:0000313" key="18">
    <source>
        <dbReference type="Proteomes" id="UP000824160"/>
    </source>
</evidence>
<comment type="pathway">
    <text evidence="3">Cofactor biosynthesis; thiamine diphosphate biosynthesis; 4-amino-2-methyl-5-diphosphomethylpyrimidine from 5-amino-1-(5-phospho-D-ribosyl)imidazole: step 3/3.</text>
</comment>
<evidence type="ECO:0000256" key="5">
    <source>
        <dbReference type="ARBA" id="ARBA00012135"/>
    </source>
</evidence>
<dbReference type="EMBL" id="DVLW01000092">
    <property type="protein sequence ID" value="HIT94195.1"/>
    <property type="molecule type" value="Genomic_DNA"/>
</dbReference>
<dbReference type="SUPFAM" id="SSF53613">
    <property type="entry name" value="Ribokinase-like"/>
    <property type="match status" value="1"/>
</dbReference>
<keyword evidence="12" id="KW-0784">Thiamine biosynthesis</keyword>
<evidence type="ECO:0000256" key="9">
    <source>
        <dbReference type="ARBA" id="ARBA00022741"/>
    </source>
</evidence>
<keyword evidence="10 17" id="KW-0418">Kinase</keyword>
<comment type="pathway">
    <text evidence="13">Cofactor biosynthesis; thiamine diphosphate biosynthesis; 4-amino-2-methyl-5-diphosphomethylpyrimidine from 5-amino-1-(5-phospho-D-ribosyl)imidazole: step 2/3.</text>
</comment>
<comment type="caution">
    <text evidence="17">The sequence shown here is derived from an EMBL/GenBank/DDBJ whole genome shotgun (WGS) entry which is preliminary data.</text>
</comment>
<dbReference type="NCBIfam" id="TIGR00097">
    <property type="entry name" value="HMP-P_kinase"/>
    <property type="match status" value="1"/>
</dbReference>
<organism evidence="17 18">
    <name type="scientific">Candidatus Faecivivens stercoripullorum</name>
    <dbReference type="NCBI Taxonomy" id="2840805"/>
    <lineage>
        <taxon>Bacteria</taxon>
        <taxon>Bacillati</taxon>
        <taxon>Bacillota</taxon>
        <taxon>Clostridia</taxon>
        <taxon>Eubacteriales</taxon>
        <taxon>Oscillospiraceae</taxon>
        <taxon>Oscillospiraceae incertae sedis</taxon>
        <taxon>Candidatus Faecivivens</taxon>
    </lineage>
</organism>
<evidence type="ECO:0000313" key="17">
    <source>
        <dbReference type="EMBL" id="HIT94195.1"/>
    </source>
</evidence>
<protein>
    <recommendedName>
        <fullName evidence="7">Hydroxymethylpyrimidine/phosphomethylpyrimidine kinase</fullName>
        <ecNumber evidence="5">2.7.1.49</ecNumber>
        <ecNumber evidence="6">2.7.4.7</ecNumber>
    </recommendedName>
    <alternativeName>
        <fullName evidence="14">Hydroxymethylpyrimidine kinase</fullName>
    </alternativeName>
    <alternativeName>
        <fullName evidence="15">Hydroxymethylpyrimidine phosphate kinase</fullName>
    </alternativeName>
</protein>
<dbReference type="InterPro" id="IPR004399">
    <property type="entry name" value="HMP/HMP-P_kinase_dom"/>
</dbReference>
<dbReference type="EC" id="2.7.1.49" evidence="5"/>
<dbReference type="GO" id="GO:0008902">
    <property type="term" value="F:hydroxymethylpyrimidine kinase activity"/>
    <property type="evidence" value="ECO:0007669"/>
    <property type="project" value="UniProtKB-EC"/>
</dbReference>
<evidence type="ECO:0000256" key="2">
    <source>
        <dbReference type="ARBA" id="ARBA00000565"/>
    </source>
</evidence>
<evidence type="ECO:0000256" key="15">
    <source>
        <dbReference type="ARBA" id="ARBA00043176"/>
    </source>
</evidence>
<evidence type="ECO:0000256" key="3">
    <source>
        <dbReference type="ARBA" id="ARBA00004769"/>
    </source>
</evidence>
<evidence type="ECO:0000256" key="4">
    <source>
        <dbReference type="ARBA" id="ARBA00009879"/>
    </source>
</evidence>
<evidence type="ECO:0000256" key="6">
    <source>
        <dbReference type="ARBA" id="ARBA00012963"/>
    </source>
</evidence>
<comment type="catalytic activity">
    <reaction evidence="2">
        <text>4-amino-2-methyl-5-(phosphooxymethyl)pyrimidine + ATP = 4-amino-2-methyl-5-(diphosphooxymethyl)pyrimidine + ADP</text>
        <dbReference type="Rhea" id="RHEA:19893"/>
        <dbReference type="ChEBI" id="CHEBI:30616"/>
        <dbReference type="ChEBI" id="CHEBI:57841"/>
        <dbReference type="ChEBI" id="CHEBI:58354"/>
        <dbReference type="ChEBI" id="CHEBI:456216"/>
        <dbReference type="EC" id="2.7.4.7"/>
    </reaction>
</comment>
<dbReference type="Proteomes" id="UP000824160">
    <property type="component" value="Unassembled WGS sequence"/>
</dbReference>
<dbReference type="EC" id="2.7.4.7" evidence="6"/>
<dbReference type="AlphaFoldDB" id="A0A9D1KRK3"/>
<dbReference type="CDD" id="cd01169">
    <property type="entry name" value="HMPP_kinase"/>
    <property type="match status" value="1"/>
</dbReference>
<dbReference type="InterPro" id="IPR029056">
    <property type="entry name" value="Ribokinase-like"/>
</dbReference>
<dbReference type="Pfam" id="PF08543">
    <property type="entry name" value="Phos_pyr_kin"/>
    <property type="match status" value="1"/>
</dbReference>
<keyword evidence="11" id="KW-0067">ATP-binding</keyword>
<reference evidence="17" key="2">
    <citation type="journal article" date="2021" name="PeerJ">
        <title>Extensive microbial diversity within the chicken gut microbiome revealed by metagenomics and culture.</title>
        <authorList>
            <person name="Gilroy R."/>
            <person name="Ravi A."/>
            <person name="Getino M."/>
            <person name="Pursley I."/>
            <person name="Horton D.L."/>
            <person name="Alikhan N.F."/>
            <person name="Baker D."/>
            <person name="Gharbi K."/>
            <person name="Hall N."/>
            <person name="Watson M."/>
            <person name="Adriaenssens E.M."/>
            <person name="Foster-Nyarko E."/>
            <person name="Jarju S."/>
            <person name="Secka A."/>
            <person name="Antonio M."/>
            <person name="Oren A."/>
            <person name="Chaudhuri R.R."/>
            <person name="La Ragione R."/>
            <person name="Hildebrand F."/>
            <person name="Pallen M.J."/>
        </authorList>
    </citation>
    <scope>NUCLEOTIDE SEQUENCE</scope>
    <source>
        <strain evidence="17">ChiBcec7-5410</strain>
    </source>
</reference>
<dbReference type="PANTHER" id="PTHR20858">
    <property type="entry name" value="PHOSPHOMETHYLPYRIMIDINE KINASE"/>
    <property type="match status" value="1"/>
</dbReference>
<evidence type="ECO:0000256" key="12">
    <source>
        <dbReference type="ARBA" id="ARBA00022977"/>
    </source>
</evidence>
<evidence type="ECO:0000256" key="13">
    <source>
        <dbReference type="ARBA" id="ARBA00037917"/>
    </source>
</evidence>
<keyword evidence="8 17" id="KW-0808">Transferase</keyword>
<evidence type="ECO:0000256" key="7">
    <source>
        <dbReference type="ARBA" id="ARBA00019161"/>
    </source>
</evidence>
<comment type="catalytic activity">
    <reaction evidence="1">
        <text>4-amino-5-hydroxymethyl-2-methylpyrimidine + ATP = 4-amino-2-methyl-5-(phosphooxymethyl)pyrimidine + ADP + H(+)</text>
        <dbReference type="Rhea" id="RHEA:23096"/>
        <dbReference type="ChEBI" id="CHEBI:15378"/>
        <dbReference type="ChEBI" id="CHEBI:16892"/>
        <dbReference type="ChEBI" id="CHEBI:30616"/>
        <dbReference type="ChEBI" id="CHEBI:58354"/>
        <dbReference type="ChEBI" id="CHEBI:456216"/>
        <dbReference type="EC" id="2.7.1.49"/>
    </reaction>
</comment>
<keyword evidence="9" id="KW-0547">Nucleotide-binding</keyword>
<comment type="similarity">
    <text evidence="4">Belongs to the ThiD family.</text>
</comment>